<dbReference type="InterPro" id="IPR001810">
    <property type="entry name" value="F-box_dom"/>
</dbReference>
<dbReference type="SUPFAM" id="SSF81383">
    <property type="entry name" value="F-box domain"/>
    <property type="match status" value="1"/>
</dbReference>
<name>A0ABD1BHM8_CARAN</name>
<dbReference type="InterPro" id="IPR050796">
    <property type="entry name" value="SCF_F-box_component"/>
</dbReference>
<dbReference type="Pfam" id="PF07734">
    <property type="entry name" value="FBA_1"/>
    <property type="match status" value="1"/>
</dbReference>
<dbReference type="InterPro" id="IPR036047">
    <property type="entry name" value="F-box-like_dom_sf"/>
</dbReference>
<dbReference type="PANTHER" id="PTHR31672">
    <property type="entry name" value="BNACNNG10540D PROTEIN"/>
    <property type="match status" value="1"/>
</dbReference>
<reference evidence="2 3" key="1">
    <citation type="submission" date="2024-04" db="EMBL/GenBank/DDBJ databases">
        <title>Genome assembly C_amara_ONT_v2.</title>
        <authorList>
            <person name="Yant L."/>
            <person name="Moore C."/>
            <person name="Slenker M."/>
        </authorList>
    </citation>
    <scope>NUCLEOTIDE SEQUENCE [LARGE SCALE GENOMIC DNA]</scope>
    <source>
        <tissue evidence="2">Leaf</tissue>
    </source>
</reference>
<keyword evidence="3" id="KW-1185">Reference proteome</keyword>
<dbReference type="PANTHER" id="PTHR31672:SF13">
    <property type="entry name" value="F-BOX PROTEIN CPR30-LIKE"/>
    <property type="match status" value="1"/>
</dbReference>
<accession>A0ABD1BHM8</accession>
<dbReference type="AlphaFoldDB" id="A0ABD1BHM8"/>
<sequence length="200" mass="22954">MERRNLPWDLIEEILSRVPAKSLARLRSTSKQWNTLLKSGRFVRMHSANAPKESLIIMLMDEKVYFAKANLHGIRNKVASKFNLIDPHFISPQVYIRDVFHCHGLLLCTTCNNRLVVCNPCSGETKWITLRNGYKTFDLYALGYDNKSLNYKVLRVDCQGGHFPGMGNNYEIEIYDFTTDSWRVLDVGTGGDVYKGVDGW</sequence>
<evidence type="ECO:0000313" key="3">
    <source>
        <dbReference type="Proteomes" id="UP001558713"/>
    </source>
</evidence>
<gene>
    <name evidence="2" type="ORF">V5N11_000438</name>
</gene>
<dbReference type="Proteomes" id="UP001558713">
    <property type="component" value="Unassembled WGS sequence"/>
</dbReference>
<feature type="domain" description="F-box" evidence="1">
    <location>
        <begin position="1"/>
        <end position="46"/>
    </location>
</feature>
<proteinExistence type="predicted"/>
<evidence type="ECO:0000259" key="1">
    <source>
        <dbReference type="PROSITE" id="PS50181"/>
    </source>
</evidence>
<protein>
    <submittedName>
        <fullName evidence="2">F-box protein</fullName>
    </submittedName>
</protein>
<dbReference type="Pfam" id="PF00646">
    <property type="entry name" value="F-box"/>
    <property type="match status" value="1"/>
</dbReference>
<organism evidence="2 3">
    <name type="scientific">Cardamine amara subsp. amara</name>
    <dbReference type="NCBI Taxonomy" id="228776"/>
    <lineage>
        <taxon>Eukaryota</taxon>
        <taxon>Viridiplantae</taxon>
        <taxon>Streptophyta</taxon>
        <taxon>Embryophyta</taxon>
        <taxon>Tracheophyta</taxon>
        <taxon>Spermatophyta</taxon>
        <taxon>Magnoliopsida</taxon>
        <taxon>eudicotyledons</taxon>
        <taxon>Gunneridae</taxon>
        <taxon>Pentapetalae</taxon>
        <taxon>rosids</taxon>
        <taxon>malvids</taxon>
        <taxon>Brassicales</taxon>
        <taxon>Brassicaceae</taxon>
        <taxon>Cardamineae</taxon>
        <taxon>Cardamine</taxon>
    </lineage>
</organism>
<dbReference type="InterPro" id="IPR017451">
    <property type="entry name" value="F-box-assoc_interact_dom"/>
</dbReference>
<comment type="caution">
    <text evidence="2">The sequence shown here is derived from an EMBL/GenBank/DDBJ whole genome shotgun (WGS) entry which is preliminary data.</text>
</comment>
<dbReference type="CDD" id="cd22157">
    <property type="entry name" value="F-box_AtFBW1-like"/>
    <property type="match status" value="1"/>
</dbReference>
<evidence type="ECO:0000313" key="2">
    <source>
        <dbReference type="EMBL" id="KAL1212881.1"/>
    </source>
</evidence>
<dbReference type="NCBIfam" id="TIGR01640">
    <property type="entry name" value="F_box_assoc_1"/>
    <property type="match status" value="1"/>
</dbReference>
<dbReference type="PROSITE" id="PS50181">
    <property type="entry name" value="FBOX"/>
    <property type="match status" value="1"/>
</dbReference>
<dbReference type="EMBL" id="JBANAX010000358">
    <property type="protein sequence ID" value="KAL1212881.1"/>
    <property type="molecule type" value="Genomic_DNA"/>
</dbReference>
<dbReference type="Gene3D" id="1.20.1280.50">
    <property type="match status" value="1"/>
</dbReference>
<dbReference type="SMART" id="SM00256">
    <property type="entry name" value="FBOX"/>
    <property type="match status" value="1"/>
</dbReference>
<dbReference type="InterPro" id="IPR006527">
    <property type="entry name" value="F-box-assoc_dom_typ1"/>
</dbReference>